<proteinExistence type="predicted"/>
<accession>A0ABT6Q753</accession>
<evidence type="ECO:0000259" key="5">
    <source>
        <dbReference type="PROSITE" id="PS50994"/>
    </source>
</evidence>
<keyword evidence="7" id="KW-1185">Reference proteome</keyword>
<dbReference type="PANTHER" id="PTHR35528">
    <property type="entry name" value="BLL1675 PROTEIN"/>
    <property type="match status" value="1"/>
</dbReference>
<evidence type="ECO:0000256" key="1">
    <source>
        <dbReference type="ARBA" id="ARBA00002286"/>
    </source>
</evidence>
<feature type="domain" description="Integrase catalytic" evidence="5">
    <location>
        <begin position="55"/>
        <end position="228"/>
    </location>
</feature>
<evidence type="ECO:0000313" key="7">
    <source>
        <dbReference type="Proteomes" id="UP001431775"/>
    </source>
</evidence>
<sequence>MSIDIYSKLILRSRDDFKGRHFSGLMIIQAVNWYLRYCLSYRDIEELFLERGVSVDHSTLNHWVLRYAPLLEKRLRSYIKPHCGEVRIDETYIKVKGQWKYLYRATDKEGTAIDFLLTAKRNIKAAQRFFRKAFKKDGLFAPTHIGTVKTCYTNRINQKFTKPACPQTNGKAERVIRTLMEMWHERELFVNAQDRKLKLKRFINYYNIVKPHKGIQEKTPYEVLGGYFKQNL</sequence>
<comment type="caution">
    <text evidence="6">The sequence shown here is derived from an EMBL/GenBank/DDBJ whole genome shotgun (WGS) entry which is preliminary data.</text>
</comment>
<gene>
    <name evidence="6" type="ORF">QJV33_05410</name>
</gene>
<dbReference type="InterPro" id="IPR032874">
    <property type="entry name" value="DDE_dom"/>
</dbReference>
<protein>
    <submittedName>
        <fullName evidence="6">IS6 family transposase</fullName>
    </submittedName>
</protein>
<name>A0ABT6Q753_9PROT</name>
<dbReference type="InterPro" id="IPR036397">
    <property type="entry name" value="RNaseH_sf"/>
</dbReference>
<evidence type="ECO:0000256" key="2">
    <source>
        <dbReference type="ARBA" id="ARBA00022578"/>
    </source>
</evidence>
<dbReference type="SUPFAM" id="SSF53098">
    <property type="entry name" value="Ribonuclease H-like"/>
    <property type="match status" value="1"/>
</dbReference>
<dbReference type="NCBIfam" id="NF033587">
    <property type="entry name" value="transpos_IS6"/>
    <property type="match status" value="1"/>
</dbReference>
<dbReference type="PANTHER" id="PTHR35528:SF3">
    <property type="entry name" value="BLL1675 PROTEIN"/>
    <property type="match status" value="1"/>
</dbReference>
<dbReference type="Pfam" id="PF13610">
    <property type="entry name" value="DDE_Tnp_IS240"/>
    <property type="match status" value="1"/>
</dbReference>
<dbReference type="Gene3D" id="3.30.420.10">
    <property type="entry name" value="Ribonuclease H-like superfamily/Ribonuclease H"/>
    <property type="match status" value="1"/>
</dbReference>
<dbReference type="InterPro" id="IPR012337">
    <property type="entry name" value="RNaseH-like_sf"/>
</dbReference>
<dbReference type="EMBL" id="JASBAN010000001">
    <property type="protein sequence ID" value="MDI2112723.1"/>
    <property type="molecule type" value="Genomic_DNA"/>
</dbReference>
<reference evidence="6" key="1">
    <citation type="submission" date="2023-05" db="EMBL/GenBank/DDBJ databases">
        <title>Whole genome sequence of Commensalibacter sp.</title>
        <authorList>
            <person name="Charoenyingcharoen P."/>
            <person name="Yukphan P."/>
        </authorList>
    </citation>
    <scope>NUCLEOTIDE SEQUENCE</scope>
    <source>
        <strain evidence="6">TBRC 10068</strain>
    </source>
</reference>
<dbReference type="RefSeq" id="WP_281462354.1">
    <property type="nucleotide sequence ID" value="NZ_JASBAN010000001.1"/>
</dbReference>
<comment type="function">
    <text evidence="1">Involved in the transposition of the insertion sequence.</text>
</comment>
<keyword evidence="3" id="KW-0238">DNA-binding</keyword>
<evidence type="ECO:0000256" key="3">
    <source>
        <dbReference type="ARBA" id="ARBA00023125"/>
    </source>
</evidence>
<dbReference type="InterPro" id="IPR047930">
    <property type="entry name" value="Transpos_IS6"/>
</dbReference>
<dbReference type="Proteomes" id="UP001431775">
    <property type="component" value="Unassembled WGS sequence"/>
</dbReference>
<organism evidence="6 7">
    <name type="scientific">Commensalibacter nepenthis</name>
    <dbReference type="NCBI Taxonomy" id="3043872"/>
    <lineage>
        <taxon>Bacteria</taxon>
        <taxon>Pseudomonadati</taxon>
        <taxon>Pseudomonadota</taxon>
        <taxon>Alphaproteobacteria</taxon>
        <taxon>Acetobacterales</taxon>
        <taxon>Acetobacteraceae</taxon>
    </lineage>
</organism>
<keyword evidence="4" id="KW-0233">DNA recombination</keyword>
<evidence type="ECO:0000256" key="4">
    <source>
        <dbReference type="ARBA" id="ARBA00023172"/>
    </source>
</evidence>
<dbReference type="PROSITE" id="PS50994">
    <property type="entry name" value="INTEGRASE"/>
    <property type="match status" value="1"/>
</dbReference>
<keyword evidence="2" id="KW-0815">Transposition</keyword>
<evidence type="ECO:0000313" key="6">
    <source>
        <dbReference type="EMBL" id="MDI2112723.1"/>
    </source>
</evidence>
<dbReference type="InterPro" id="IPR001584">
    <property type="entry name" value="Integrase_cat-core"/>
</dbReference>
<dbReference type="Pfam" id="PF13683">
    <property type="entry name" value="rve_3"/>
    <property type="match status" value="1"/>
</dbReference>
<dbReference type="InterPro" id="IPR052183">
    <property type="entry name" value="IS_Transposase"/>
</dbReference>